<dbReference type="Proteomes" id="UP000887565">
    <property type="component" value="Unplaced"/>
</dbReference>
<accession>A0A915JYQ9</accession>
<proteinExistence type="predicted"/>
<keyword evidence="1" id="KW-1185">Reference proteome</keyword>
<sequence length="97" mass="11160">MIKFTDVSVFLSLGSRLAEKKGLKILKGGYWKKWQISIHQPHHTFMFTKKILELDKTTKKFGNKFPPSAMHISLLELKNVDSVIFRIRPSSFPGVSK</sequence>
<evidence type="ECO:0000313" key="1">
    <source>
        <dbReference type="Proteomes" id="UP000887565"/>
    </source>
</evidence>
<dbReference type="AlphaFoldDB" id="A0A915JYQ9"/>
<organism evidence="1 2">
    <name type="scientific">Romanomermis culicivorax</name>
    <name type="common">Nematode worm</name>
    <dbReference type="NCBI Taxonomy" id="13658"/>
    <lineage>
        <taxon>Eukaryota</taxon>
        <taxon>Metazoa</taxon>
        <taxon>Ecdysozoa</taxon>
        <taxon>Nematoda</taxon>
        <taxon>Enoplea</taxon>
        <taxon>Dorylaimia</taxon>
        <taxon>Mermithida</taxon>
        <taxon>Mermithoidea</taxon>
        <taxon>Mermithidae</taxon>
        <taxon>Romanomermis</taxon>
    </lineage>
</organism>
<reference evidence="2" key="1">
    <citation type="submission" date="2022-11" db="UniProtKB">
        <authorList>
            <consortium name="WormBaseParasite"/>
        </authorList>
    </citation>
    <scope>IDENTIFICATION</scope>
</reference>
<protein>
    <submittedName>
        <fullName evidence="2">Uncharacterized protein</fullName>
    </submittedName>
</protein>
<name>A0A915JYQ9_ROMCU</name>
<evidence type="ECO:0000313" key="2">
    <source>
        <dbReference type="WBParaSite" id="nRc.2.0.1.t31130-RA"/>
    </source>
</evidence>
<dbReference type="WBParaSite" id="nRc.2.0.1.t31130-RA">
    <property type="protein sequence ID" value="nRc.2.0.1.t31130-RA"/>
    <property type="gene ID" value="nRc.2.0.1.g31130"/>
</dbReference>